<evidence type="ECO:0000313" key="2">
    <source>
        <dbReference type="Proteomes" id="UP001374584"/>
    </source>
</evidence>
<dbReference type="EMBL" id="JAYMYR010000007">
    <property type="protein sequence ID" value="KAK7352573.1"/>
    <property type="molecule type" value="Genomic_DNA"/>
</dbReference>
<protein>
    <recommendedName>
        <fullName evidence="3">CBS domain-containing protein</fullName>
    </recommendedName>
</protein>
<accession>A0AAN9MIB3</accession>
<organism evidence="1 2">
    <name type="scientific">Phaseolus coccineus</name>
    <name type="common">Scarlet runner bean</name>
    <name type="synonym">Phaseolus multiflorus</name>
    <dbReference type="NCBI Taxonomy" id="3886"/>
    <lineage>
        <taxon>Eukaryota</taxon>
        <taxon>Viridiplantae</taxon>
        <taxon>Streptophyta</taxon>
        <taxon>Embryophyta</taxon>
        <taxon>Tracheophyta</taxon>
        <taxon>Spermatophyta</taxon>
        <taxon>Magnoliopsida</taxon>
        <taxon>eudicotyledons</taxon>
        <taxon>Gunneridae</taxon>
        <taxon>Pentapetalae</taxon>
        <taxon>rosids</taxon>
        <taxon>fabids</taxon>
        <taxon>Fabales</taxon>
        <taxon>Fabaceae</taxon>
        <taxon>Papilionoideae</taxon>
        <taxon>50 kb inversion clade</taxon>
        <taxon>NPAAA clade</taxon>
        <taxon>indigoferoid/millettioid clade</taxon>
        <taxon>Phaseoleae</taxon>
        <taxon>Phaseolus</taxon>
    </lineage>
</organism>
<evidence type="ECO:0000313" key="1">
    <source>
        <dbReference type="EMBL" id="KAK7352573.1"/>
    </source>
</evidence>
<gene>
    <name evidence="1" type="ORF">VNO80_17997</name>
</gene>
<proteinExistence type="predicted"/>
<evidence type="ECO:0008006" key="3">
    <source>
        <dbReference type="Google" id="ProtNLM"/>
    </source>
</evidence>
<reference evidence="1 2" key="1">
    <citation type="submission" date="2024-01" db="EMBL/GenBank/DDBJ databases">
        <title>The genomes of 5 underutilized Papilionoideae crops provide insights into root nodulation and disease resistanc.</title>
        <authorList>
            <person name="Jiang F."/>
        </authorList>
    </citation>
    <scope>NUCLEOTIDE SEQUENCE [LARGE SCALE GENOMIC DNA]</scope>
    <source>
        <strain evidence="1">JINMINGXINNONG_FW02</strain>
        <tissue evidence="1">Leaves</tissue>
    </source>
</reference>
<dbReference type="Proteomes" id="UP001374584">
    <property type="component" value="Unassembled WGS sequence"/>
</dbReference>
<dbReference type="AlphaFoldDB" id="A0AAN9MIB3"/>
<name>A0AAN9MIB3_PHACN</name>
<keyword evidence="2" id="KW-1185">Reference proteome</keyword>
<comment type="caution">
    <text evidence="1">The sequence shown here is derived from an EMBL/GenBank/DDBJ whole genome shotgun (WGS) entry which is preliminary data.</text>
</comment>
<sequence>MMSDRVDSSQVKSDESYCSHHVVSMYKYFNLLFPGAFLCGKLEADLVCESSRRTGPSPKDILMRVVAENLSPQSTLVEKVMTPNPDYKDGYVVGCIDVLQITHAAISMVMTPNPDCPSVDTTILDEVHMVHDGKFLNLPLIDKDVLQMTHAAISMVNFMF</sequence>
<dbReference type="Gene3D" id="3.90.1280.20">
    <property type="match status" value="1"/>
</dbReference>